<dbReference type="EMBL" id="WNKZ01000084">
    <property type="protein sequence ID" value="MTV55444.1"/>
    <property type="molecule type" value="Genomic_DNA"/>
</dbReference>
<name>A0A6I3T245_9BURK</name>
<sequence length="158" mass="17102">MTVLLWRIAAVTPHYTADDLSGKGAETTGGRWNRRGTPVVYASINIALASLETLAHLGVQGLPLNRYLVRIDVPADIYAARAVLDPLPPGWDAQPYGRPGVAAGEAWLRGATSALLQVPSVLVPEEANLLINPRHPDAAGIRAGIVRRWLYDPRLRQS</sequence>
<accession>A0A6I3T245</accession>
<evidence type="ECO:0000313" key="5">
    <source>
        <dbReference type="Proteomes" id="UP000622638"/>
    </source>
</evidence>
<reference evidence="2" key="1">
    <citation type="journal article" date="2014" name="Int. J. Syst. Evol. Microbiol.">
        <title>Complete genome of a new Firmicutes species belonging to the dominant human colonic microbiota ('Ruminococcus bicirculans') reveals two chromosomes and a selective capacity to utilize plant glucans.</title>
        <authorList>
            <consortium name="NISC Comparative Sequencing Program"/>
            <person name="Wegmann U."/>
            <person name="Louis P."/>
            <person name="Goesmann A."/>
            <person name="Henrissat B."/>
            <person name="Duncan S.H."/>
            <person name="Flint H.J."/>
        </authorList>
    </citation>
    <scope>NUCLEOTIDE SEQUENCE</scope>
    <source>
        <strain evidence="2">CGMCC 1.15931</strain>
    </source>
</reference>
<evidence type="ECO:0000313" key="2">
    <source>
        <dbReference type="EMBL" id="GGB85816.1"/>
    </source>
</evidence>
<reference evidence="2" key="4">
    <citation type="submission" date="2024-05" db="EMBL/GenBank/DDBJ databases">
        <authorList>
            <person name="Sun Q."/>
            <person name="Zhou Y."/>
        </authorList>
    </citation>
    <scope>NUCLEOTIDE SEQUENCE</scope>
    <source>
        <strain evidence="2">CGMCC 1.15931</strain>
    </source>
</reference>
<dbReference type="SMART" id="SM00953">
    <property type="entry name" value="RES"/>
    <property type="match status" value="1"/>
</dbReference>
<reference evidence="5" key="2">
    <citation type="journal article" date="2019" name="Int. J. Syst. Evol. Microbiol.">
        <title>The Global Catalogue of Microorganisms (GCM) 10K type strain sequencing project: providing services to taxonomists for standard genome sequencing and annotation.</title>
        <authorList>
            <consortium name="The Broad Institute Genomics Platform"/>
            <consortium name="The Broad Institute Genome Sequencing Center for Infectious Disease"/>
            <person name="Wu L."/>
            <person name="Ma J."/>
        </authorList>
    </citation>
    <scope>NUCLEOTIDE SEQUENCE [LARGE SCALE GENOMIC DNA]</scope>
    <source>
        <strain evidence="5">CGMCC 1.15931</strain>
    </source>
</reference>
<gene>
    <name evidence="2" type="ORF">GCM10011572_04740</name>
    <name evidence="3" type="ORF">GM672_22220</name>
</gene>
<dbReference type="RefSeq" id="WP_155472712.1">
    <property type="nucleotide sequence ID" value="NZ_BMKG01000001.1"/>
</dbReference>
<feature type="domain" description="RES" evidence="1">
    <location>
        <begin position="19"/>
        <end position="145"/>
    </location>
</feature>
<evidence type="ECO:0000313" key="3">
    <source>
        <dbReference type="EMBL" id="MTV55444.1"/>
    </source>
</evidence>
<reference evidence="3 4" key="3">
    <citation type="submission" date="2019-11" db="EMBL/GenBank/DDBJ databases">
        <title>Type strains purchased from KCTC, JCM and DSMZ.</title>
        <authorList>
            <person name="Lu H."/>
        </authorList>
    </citation>
    <scope>NUCLEOTIDE SEQUENCE [LARGE SCALE GENOMIC DNA]</scope>
    <source>
        <strain evidence="3 4">KCTC 52429</strain>
    </source>
</reference>
<dbReference type="EMBL" id="BMKG01000001">
    <property type="protein sequence ID" value="GGB85816.1"/>
    <property type="molecule type" value="Genomic_DNA"/>
</dbReference>
<organism evidence="3 4">
    <name type="scientific">Pseudoduganella buxea</name>
    <dbReference type="NCBI Taxonomy" id="1949069"/>
    <lineage>
        <taxon>Bacteria</taxon>
        <taxon>Pseudomonadati</taxon>
        <taxon>Pseudomonadota</taxon>
        <taxon>Betaproteobacteria</taxon>
        <taxon>Burkholderiales</taxon>
        <taxon>Oxalobacteraceae</taxon>
        <taxon>Telluria group</taxon>
        <taxon>Pseudoduganella</taxon>
    </lineage>
</organism>
<evidence type="ECO:0000313" key="4">
    <source>
        <dbReference type="Proteomes" id="UP000430634"/>
    </source>
</evidence>
<dbReference type="Pfam" id="PF08808">
    <property type="entry name" value="RES"/>
    <property type="match status" value="1"/>
</dbReference>
<dbReference type="AlphaFoldDB" id="A0A6I3T245"/>
<dbReference type="Proteomes" id="UP000622638">
    <property type="component" value="Unassembled WGS sequence"/>
</dbReference>
<evidence type="ECO:0000259" key="1">
    <source>
        <dbReference type="SMART" id="SM00953"/>
    </source>
</evidence>
<comment type="caution">
    <text evidence="3">The sequence shown here is derived from an EMBL/GenBank/DDBJ whole genome shotgun (WGS) entry which is preliminary data.</text>
</comment>
<proteinExistence type="predicted"/>
<dbReference type="Proteomes" id="UP000430634">
    <property type="component" value="Unassembled WGS sequence"/>
</dbReference>
<keyword evidence="5" id="KW-1185">Reference proteome</keyword>
<dbReference type="InterPro" id="IPR014914">
    <property type="entry name" value="RES_dom"/>
</dbReference>
<protein>
    <submittedName>
        <fullName evidence="3">RES domain-containing protein</fullName>
    </submittedName>
</protein>
<dbReference type="OrthoDB" id="9789501at2"/>